<dbReference type="SMART" id="SM00225">
    <property type="entry name" value="BTB"/>
    <property type="match status" value="1"/>
</dbReference>
<evidence type="ECO:0000313" key="4">
    <source>
        <dbReference type="Proteomes" id="UP000077266"/>
    </source>
</evidence>
<protein>
    <recommendedName>
        <fullName evidence="2">BTB domain-containing protein</fullName>
    </recommendedName>
</protein>
<evidence type="ECO:0000313" key="3">
    <source>
        <dbReference type="EMBL" id="KZV89443.1"/>
    </source>
</evidence>
<proteinExistence type="predicted"/>
<evidence type="ECO:0000259" key="2">
    <source>
        <dbReference type="PROSITE" id="PS50097"/>
    </source>
</evidence>
<dbReference type="SUPFAM" id="SSF54695">
    <property type="entry name" value="POZ domain"/>
    <property type="match status" value="1"/>
</dbReference>
<dbReference type="STRING" id="1314781.A0A165FS22"/>
<dbReference type="InterPro" id="IPR000210">
    <property type="entry name" value="BTB/POZ_dom"/>
</dbReference>
<name>A0A165FS22_EXIGL</name>
<dbReference type="InterPro" id="IPR011333">
    <property type="entry name" value="SKP1/BTB/POZ_sf"/>
</dbReference>
<dbReference type="AlphaFoldDB" id="A0A165FS22"/>
<dbReference type="Gene3D" id="3.30.710.10">
    <property type="entry name" value="Potassium Channel Kv1.1, Chain A"/>
    <property type="match status" value="1"/>
</dbReference>
<feature type="domain" description="BTB" evidence="2">
    <location>
        <begin position="34"/>
        <end position="101"/>
    </location>
</feature>
<dbReference type="Pfam" id="PF00651">
    <property type="entry name" value="BTB"/>
    <property type="match status" value="1"/>
</dbReference>
<dbReference type="InParanoid" id="A0A165FS22"/>
<sequence length="407" mass="44645">MASFASSSSSSSSSMAYSSSRPPARHASYYFEDGNTVLLVGDVLFRLHRTILSRNSTLFRSMLSLPQGADVTEGTIDEDPIILADYDPHDFELLLDMIYTSPTATMVKSLDDWRSILDIAHKLEVEWIHERAFAEMARMPLEPVDKVVIAQRFDDKRHLVREAYVVLVRRENALTIEEAQRIGLIDSTRLAHARELFREHLHVFQLQNMASGQPAPSGRGGGVLRRASAAPRHSPYSIPYSYHSVSGGSSSGGSAAQNIIQQMYAGPPQPSQQQLQQQYQQQQQQAGAMHSIAHGLASSLAPVLASASAPQMYQYPPPAHSQQLPQLQLAQSYYQLAPTQQHQPQPGPSSSAVAMGITQPARMLMPYNFSQFDQEAQLQAIAEQCVDAVFGFNTEGGSSPTSTASTS</sequence>
<gene>
    <name evidence="3" type="ORF">EXIGLDRAFT_771791</name>
</gene>
<dbReference type="PROSITE" id="PS50097">
    <property type="entry name" value="BTB"/>
    <property type="match status" value="1"/>
</dbReference>
<dbReference type="CDD" id="cd18186">
    <property type="entry name" value="BTB_POZ_ZBTB_KLHL-like"/>
    <property type="match status" value="1"/>
</dbReference>
<reference evidence="3 4" key="1">
    <citation type="journal article" date="2016" name="Mol. Biol. Evol.">
        <title>Comparative Genomics of Early-Diverging Mushroom-Forming Fungi Provides Insights into the Origins of Lignocellulose Decay Capabilities.</title>
        <authorList>
            <person name="Nagy L.G."/>
            <person name="Riley R."/>
            <person name="Tritt A."/>
            <person name="Adam C."/>
            <person name="Daum C."/>
            <person name="Floudas D."/>
            <person name="Sun H."/>
            <person name="Yadav J.S."/>
            <person name="Pangilinan J."/>
            <person name="Larsson K.H."/>
            <person name="Matsuura K."/>
            <person name="Barry K."/>
            <person name="Labutti K."/>
            <person name="Kuo R."/>
            <person name="Ohm R.A."/>
            <person name="Bhattacharya S.S."/>
            <person name="Shirouzu T."/>
            <person name="Yoshinaga Y."/>
            <person name="Martin F.M."/>
            <person name="Grigoriev I.V."/>
            <person name="Hibbett D.S."/>
        </authorList>
    </citation>
    <scope>NUCLEOTIDE SEQUENCE [LARGE SCALE GENOMIC DNA]</scope>
    <source>
        <strain evidence="3 4">HHB12029</strain>
    </source>
</reference>
<evidence type="ECO:0000256" key="1">
    <source>
        <dbReference type="SAM" id="MobiDB-lite"/>
    </source>
</evidence>
<accession>A0A165FS22</accession>
<keyword evidence="4" id="KW-1185">Reference proteome</keyword>
<dbReference type="Proteomes" id="UP000077266">
    <property type="component" value="Unassembled WGS sequence"/>
</dbReference>
<organism evidence="3 4">
    <name type="scientific">Exidia glandulosa HHB12029</name>
    <dbReference type="NCBI Taxonomy" id="1314781"/>
    <lineage>
        <taxon>Eukaryota</taxon>
        <taxon>Fungi</taxon>
        <taxon>Dikarya</taxon>
        <taxon>Basidiomycota</taxon>
        <taxon>Agaricomycotina</taxon>
        <taxon>Agaricomycetes</taxon>
        <taxon>Auriculariales</taxon>
        <taxon>Exidiaceae</taxon>
        <taxon>Exidia</taxon>
    </lineage>
</organism>
<dbReference type="EMBL" id="KV426073">
    <property type="protein sequence ID" value="KZV89443.1"/>
    <property type="molecule type" value="Genomic_DNA"/>
</dbReference>
<dbReference type="OrthoDB" id="2593747at2759"/>
<feature type="region of interest" description="Disordered" evidence="1">
    <location>
        <begin position="209"/>
        <end position="230"/>
    </location>
</feature>